<reference evidence="2" key="2">
    <citation type="submission" date="2022-01" db="EMBL/GenBank/DDBJ databases">
        <authorList>
            <person name="Yamashiro T."/>
            <person name="Shiraishi A."/>
            <person name="Satake H."/>
            <person name="Nakayama K."/>
        </authorList>
    </citation>
    <scope>NUCLEOTIDE SEQUENCE</scope>
</reference>
<evidence type="ECO:0000313" key="2">
    <source>
        <dbReference type="EMBL" id="GJS55910.1"/>
    </source>
</evidence>
<comment type="caution">
    <text evidence="2">The sequence shown here is derived from an EMBL/GenBank/DDBJ whole genome shotgun (WGS) entry which is preliminary data.</text>
</comment>
<organism evidence="2 3">
    <name type="scientific">Tanacetum coccineum</name>
    <dbReference type="NCBI Taxonomy" id="301880"/>
    <lineage>
        <taxon>Eukaryota</taxon>
        <taxon>Viridiplantae</taxon>
        <taxon>Streptophyta</taxon>
        <taxon>Embryophyta</taxon>
        <taxon>Tracheophyta</taxon>
        <taxon>Spermatophyta</taxon>
        <taxon>Magnoliopsida</taxon>
        <taxon>eudicotyledons</taxon>
        <taxon>Gunneridae</taxon>
        <taxon>Pentapetalae</taxon>
        <taxon>asterids</taxon>
        <taxon>campanulids</taxon>
        <taxon>Asterales</taxon>
        <taxon>Asteraceae</taxon>
        <taxon>Asteroideae</taxon>
        <taxon>Anthemideae</taxon>
        <taxon>Anthemidinae</taxon>
        <taxon>Tanacetum</taxon>
    </lineage>
</organism>
<dbReference type="PANTHER" id="PTHR45023">
    <property type="match status" value="1"/>
</dbReference>
<evidence type="ECO:0000256" key="1">
    <source>
        <dbReference type="SAM" id="MobiDB-lite"/>
    </source>
</evidence>
<feature type="region of interest" description="Disordered" evidence="1">
    <location>
        <begin position="1"/>
        <end position="38"/>
    </location>
</feature>
<name>A0ABQ4WSM7_9ASTR</name>
<dbReference type="Proteomes" id="UP001151760">
    <property type="component" value="Unassembled WGS sequence"/>
</dbReference>
<dbReference type="PANTHER" id="PTHR45023:SF13">
    <property type="entry name" value="PUTATIVE-RELATED"/>
    <property type="match status" value="1"/>
</dbReference>
<keyword evidence="3" id="KW-1185">Reference proteome</keyword>
<evidence type="ECO:0000313" key="3">
    <source>
        <dbReference type="Proteomes" id="UP001151760"/>
    </source>
</evidence>
<feature type="region of interest" description="Disordered" evidence="1">
    <location>
        <begin position="149"/>
        <end position="211"/>
    </location>
</feature>
<feature type="compositionally biased region" description="Basic residues" evidence="1">
    <location>
        <begin position="195"/>
        <end position="205"/>
    </location>
</feature>
<feature type="compositionally biased region" description="Basic and acidic residues" evidence="1">
    <location>
        <begin position="176"/>
        <end position="187"/>
    </location>
</feature>
<accession>A0ABQ4WSM7</accession>
<feature type="compositionally biased region" description="Polar residues" evidence="1">
    <location>
        <begin position="156"/>
        <end position="173"/>
    </location>
</feature>
<gene>
    <name evidence="2" type="ORF">Tco_0629272</name>
</gene>
<proteinExistence type="predicted"/>
<dbReference type="EMBL" id="BQNB010008900">
    <property type="protein sequence ID" value="GJS55910.1"/>
    <property type="molecule type" value="Genomic_DNA"/>
</dbReference>
<reference evidence="2" key="1">
    <citation type="journal article" date="2022" name="Int. J. Mol. Sci.">
        <title>Draft Genome of Tanacetum Coccineum: Genomic Comparison of Closely Related Tanacetum-Family Plants.</title>
        <authorList>
            <person name="Yamashiro T."/>
            <person name="Shiraishi A."/>
            <person name="Nakayama K."/>
            <person name="Satake H."/>
        </authorList>
    </citation>
    <scope>NUCLEOTIDE SEQUENCE</scope>
</reference>
<sequence length="211" mass="24483">MYQNTTGEESPVEVTAPPPKPSRRRQKRMATIQNGDAPRCTPWTNEEEIALCKGRVHVSKNSVKGNTRKTDGFWTEVLDYLGKKTKQLSVEHTIWAQDSRAGDEDYFNKVLLDYEAEFGVQFTLRHYWEVLKKSPKWWEQEVPKFLNPNVAKRNKTSGSSSFNTESEDASFNLNVDARDEDKNEVQEVPRPMAGTKRKDRRRKGSDHRDHR</sequence>
<protein>
    <submittedName>
        <fullName evidence="2">Zinc finger BED domain-containing protein RICESLEEPER 2-like protein</fullName>
    </submittedName>
</protein>